<gene>
    <name evidence="2" type="ORF">Anapl_19007</name>
</gene>
<feature type="region of interest" description="Disordered" evidence="1">
    <location>
        <begin position="116"/>
        <end position="154"/>
    </location>
</feature>
<reference evidence="3" key="1">
    <citation type="journal article" date="2013" name="Nat. Genet.">
        <title>The duck genome and transcriptome provide insight into an avian influenza virus reservoir species.</title>
        <authorList>
            <person name="Huang Y."/>
            <person name="Li Y."/>
            <person name="Burt D.W."/>
            <person name="Chen H."/>
            <person name="Zhang Y."/>
            <person name="Qian W."/>
            <person name="Kim H."/>
            <person name="Gan S."/>
            <person name="Zhao Y."/>
            <person name="Li J."/>
            <person name="Yi K."/>
            <person name="Feng H."/>
            <person name="Zhu P."/>
            <person name="Li B."/>
            <person name="Liu Q."/>
            <person name="Fairley S."/>
            <person name="Magor K.E."/>
            <person name="Du Z."/>
            <person name="Hu X."/>
            <person name="Goodman L."/>
            <person name="Tafer H."/>
            <person name="Vignal A."/>
            <person name="Lee T."/>
            <person name="Kim K.W."/>
            <person name="Sheng Z."/>
            <person name="An Y."/>
            <person name="Searle S."/>
            <person name="Herrero J."/>
            <person name="Groenen M.A."/>
            <person name="Crooijmans R.P."/>
            <person name="Faraut T."/>
            <person name="Cai Q."/>
            <person name="Webster R.G."/>
            <person name="Aldridge J.R."/>
            <person name="Warren W.C."/>
            <person name="Bartschat S."/>
            <person name="Kehr S."/>
            <person name="Marz M."/>
            <person name="Stadler P.F."/>
            <person name="Smith J."/>
            <person name="Kraus R.H."/>
            <person name="Zhao Y."/>
            <person name="Ren L."/>
            <person name="Fei J."/>
            <person name="Morisson M."/>
            <person name="Kaiser P."/>
            <person name="Griffin D.K."/>
            <person name="Rao M."/>
            <person name="Pitel F."/>
            <person name="Wang J."/>
            <person name="Li N."/>
        </authorList>
    </citation>
    <scope>NUCLEOTIDE SEQUENCE [LARGE SCALE GENOMIC DNA]</scope>
</reference>
<dbReference type="EMBL" id="KB746377">
    <property type="protein sequence ID" value="EOA93424.1"/>
    <property type="molecule type" value="Genomic_DNA"/>
</dbReference>
<dbReference type="AlphaFoldDB" id="R0KWD5"/>
<proteinExistence type="predicted"/>
<protein>
    <submittedName>
        <fullName evidence="2">Uncharacterized protein</fullName>
    </submittedName>
</protein>
<evidence type="ECO:0000313" key="2">
    <source>
        <dbReference type="EMBL" id="EOA93424.1"/>
    </source>
</evidence>
<feature type="region of interest" description="Disordered" evidence="1">
    <location>
        <begin position="190"/>
        <end position="223"/>
    </location>
</feature>
<evidence type="ECO:0000313" key="3">
    <source>
        <dbReference type="Proteomes" id="UP000296049"/>
    </source>
</evidence>
<accession>R0KWD5</accession>
<organism evidence="2 3">
    <name type="scientific">Anas platyrhynchos</name>
    <name type="common">Mallard</name>
    <name type="synonym">Anas boschas</name>
    <dbReference type="NCBI Taxonomy" id="8839"/>
    <lineage>
        <taxon>Eukaryota</taxon>
        <taxon>Metazoa</taxon>
        <taxon>Chordata</taxon>
        <taxon>Craniata</taxon>
        <taxon>Vertebrata</taxon>
        <taxon>Euteleostomi</taxon>
        <taxon>Archelosauria</taxon>
        <taxon>Archosauria</taxon>
        <taxon>Dinosauria</taxon>
        <taxon>Saurischia</taxon>
        <taxon>Theropoda</taxon>
        <taxon>Coelurosauria</taxon>
        <taxon>Aves</taxon>
        <taxon>Neognathae</taxon>
        <taxon>Galloanserae</taxon>
        <taxon>Anseriformes</taxon>
        <taxon>Anatidae</taxon>
        <taxon>Anatinae</taxon>
        <taxon>Anas</taxon>
    </lineage>
</organism>
<name>R0KWD5_ANAPL</name>
<feature type="compositionally biased region" description="Low complexity" evidence="1">
    <location>
        <begin position="201"/>
        <end position="215"/>
    </location>
</feature>
<dbReference type="Proteomes" id="UP000296049">
    <property type="component" value="Unassembled WGS sequence"/>
</dbReference>
<evidence type="ECO:0000256" key="1">
    <source>
        <dbReference type="SAM" id="MobiDB-lite"/>
    </source>
</evidence>
<keyword evidence="3" id="KW-1185">Reference proteome</keyword>
<sequence>MALYCGFNIGLKLQDEQHHHPHLSNGRLTVAMGVRKGELHTQMCAAANTRVNTVMDAGPLEAGALHCPASMEAWRCSWKLGEIHLIQISPVQATQPLVHAGFPALVLRAQRPAMSQGRSDRLLPVLPEPSSPTPGTIRAAGQARRSLPGAAVHSPAALRLSPTLEDEAALPSARQRLCPAAEPARHPLPAQAAGSWLPGHARSPASGRSSGTTSSQRTYRASSRTWGGYEKSSYLLKDGFMRNLRDVRCRATAARVSAFEVYSGAILPAPQALKDGDNTKNKNRGTWKNERICPFYQKPSSAKRRWADREGGDAEGPRQWRVVTQASPCAVPQLCPAFPGIEPETLWILNTSSSAVQASCKAVRLSDTRENRIAADMRAFAGEMLVVFNSATNRTTNGELRTWRFCAAELIKAGET</sequence>